<keyword evidence="2" id="KW-1185">Reference proteome</keyword>
<dbReference type="InterPro" id="IPR009057">
    <property type="entry name" value="Homeodomain-like_sf"/>
</dbReference>
<gene>
    <name evidence="1" type="ORF">SAMN05421811_103143</name>
</gene>
<reference evidence="1 2" key="1">
    <citation type="submission" date="2016-10" db="EMBL/GenBank/DDBJ databases">
        <authorList>
            <person name="de Groot N.N."/>
        </authorList>
    </citation>
    <scope>NUCLEOTIDE SEQUENCE [LARGE SCALE GENOMIC DNA]</scope>
    <source>
        <strain evidence="1 2">CGMCC 4.5598</strain>
    </source>
</reference>
<evidence type="ECO:0000313" key="2">
    <source>
        <dbReference type="Proteomes" id="UP000199361"/>
    </source>
</evidence>
<dbReference type="EMBL" id="FOHX01000003">
    <property type="protein sequence ID" value="SET47131.1"/>
    <property type="molecule type" value="Genomic_DNA"/>
</dbReference>
<sequence length="79" mass="8607">MEPPFTSPPPTVPEDVRGRLLALASQGVTTEDAAAQLGITVREVWRYLGPMRDAGDIHLARATDGPGVEWRTNENHRSA</sequence>
<organism evidence="1 2">
    <name type="scientific">Nonomuraea wenchangensis</name>
    <dbReference type="NCBI Taxonomy" id="568860"/>
    <lineage>
        <taxon>Bacteria</taxon>
        <taxon>Bacillati</taxon>
        <taxon>Actinomycetota</taxon>
        <taxon>Actinomycetes</taxon>
        <taxon>Streptosporangiales</taxon>
        <taxon>Streptosporangiaceae</taxon>
        <taxon>Nonomuraea</taxon>
    </lineage>
</organism>
<dbReference type="RefSeq" id="WP_091079287.1">
    <property type="nucleotide sequence ID" value="NZ_FOHX01000003.1"/>
</dbReference>
<dbReference type="AlphaFoldDB" id="A0A1I0EPK6"/>
<evidence type="ECO:0008006" key="3">
    <source>
        <dbReference type="Google" id="ProtNLM"/>
    </source>
</evidence>
<dbReference type="SUPFAM" id="SSF46689">
    <property type="entry name" value="Homeodomain-like"/>
    <property type="match status" value="1"/>
</dbReference>
<name>A0A1I0EPK6_9ACTN</name>
<accession>A0A1I0EPK6</accession>
<dbReference type="Proteomes" id="UP000199361">
    <property type="component" value="Unassembled WGS sequence"/>
</dbReference>
<evidence type="ECO:0000313" key="1">
    <source>
        <dbReference type="EMBL" id="SET47131.1"/>
    </source>
</evidence>
<proteinExistence type="predicted"/>
<dbReference type="STRING" id="568860.SAMN05421811_103143"/>
<protein>
    <recommendedName>
        <fullName evidence="3">Homeodomain-like domain-containing protein</fullName>
    </recommendedName>
</protein>